<evidence type="ECO:0000256" key="2">
    <source>
        <dbReference type="ARBA" id="ARBA00022692"/>
    </source>
</evidence>
<feature type="transmembrane region" description="Helical" evidence="5">
    <location>
        <begin position="274"/>
        <end position="291"/>
    </location>
</feature>
<sequence length="294" mass="31294">MLGETLTLASAFCWAAGANLYKVGLRSMSPVKLNLVRSSAAAALLFVFVLALNKYEYFLLLYTPSAAYLLAASLVGWALGDTLYLISLKHIGVSRAVPLTYSYPLFLVPMSMFILHEPFTVSIVVGTVLIMLAVWLLSGQKTIQPEGSAKVGFVAGILTALCWALGVTLFKLAVASFDPIFTAFFKILVVLPFLAIYLKVLGPREAAPSTAPPKRSEVVSAMLGGLVSVGLGDMIYLVGLSLTQANIAVPLSSSTPIFSVILAAVFMKERITTRSVLSSVLVVVGATLLLSPTR</sequence>
<feature type="transmembrane region" description="Helical" evidence="5">
    <location>
        <begin position="121"/>
        <end position="139"/>
    </location>
</feature>
<feature type="transmembrane region" description="Helical" evidence="5">
    <location>
        <begin position="151"/>
        <end position="174"/>
    </location>
</feature>
<feature type="transmembrane region" description="Helical" evidence="5">
    <location>
        <begin position="245"/>
        <end position="267"/>
    </location>
</feature>
<evidence type="ECO:0000259" key="6">
    <source>
        <dbReference type="Pfam" id="PF00892"/>
    </source>
</evidence>
<keyword evidence="3 5" id="KW-1133">Transmembrane helix</keyword>
<dbReference type="AlphaFoldDB" id="A0A2R7Y213"/>
<organism evidence="7 8">
    <name type="scientific">Candidatus Terraquivivens tikiterensis</name>
    <dbReference type="NCBI Taxonomy" id="1980982"/>
    <lineage>
        <taxon>Archaea</taxon>
        <taxon>Nitrososphaerota</taxon>
        <taxon>Candidatus Wolframiiraptoraceae</taxon>
        <taxon>Candidatus Terraquivivens</taxon>
    </lineage>
</organism>
<dbReference type="GO" id="GO:0016020">
    <property type="term" value="C:membrane"/>
    <property type="evidence" value="ECO:0007669"/>
    <property type="project" value="UniProtKB-SubCell"/>
</dbReference>
<reference evidence="7 8" key="1">
    <citation type="submission" date="2017-04" db="EMBL/GenBank/DDBJ databases">
        <title>Draft Aigarchaeota genome from a New Zealand hot spring.</title>
        <authorList>
            <person name="Reysenbach A.-L."/>
            <person name="Donaho J.A."/>
            <person name="Gerhart J."/>
            <person name="Kelley J.F."/>
            <person name="Kouba K."/>
            <person name="Podar M."/>
            <person name="Stott M."/>
        </authorList>
    </citation>
    <scope>NUCLEOTIDE SEQUENCE [LARGE SCALE GENOMIC DNA]</scope>
    <source>
        <strain evidence="7">NZ13_MG1</strain>
    </source>
</reference>
<dbReference type="PANTHER" id="PTHR32322">
    <property type="entry name" value="INNER MEMBRANE TRANSPORTER"/>
    <property type="match status" value="1"/>
</dbReference>
<dbReference type="InterPro" id="IPR050638">
    <property type="entry name" value="AA-Vitamin_Transporters"/>
</dbReference>
<dbReference type="SUPFAM" id="SSF103481">
    <property type="entry name" value="Multidrug resistance efflux transporter EmrE"/>
    <property type="match status" value="2"/>
</dbReference>
<evidence type="ECO:0000256" key="1">
    <source>
        <dbReference type="ARBA" id="ARBA00004141"/>
    </source>
</evidence>
<feature type="domain" description="EamA" evidence="6">
    <location>
        <begin position="152"/>
        <end position="290"/>
    </location>
</feature>
<evidence type="ECO:0000256" key="5">
    <source>
        <dbReference type="SAM" id="Phobius"/>
    </source>
</evidence>
<dbReference type="EMBL" id="NDWU01000015">
    <property type="protein sequence ID" value="PUA31581.1"/>
    <property type="molecule type" value="Genomic_DNA"/>
</dbReference>
<dbReference type="Proteomes" id="UP000244066">
    <property type="component" value="Unassembled WGS sequence"/>
</dbReference>
<dbReference type="InterPro" id="IPR000620">
    <property type="entry name" value="EamA_dom"/>
</dbReference>
<dbReference type="PANTHER" id="PTHR32322:SF2">
    <property type="entry name" value="EAMA DOMAIN-CONTAINING PROTEIN"/>
    <property type="match status" value="1"/>
</dbReference>
<keyword evidence="4 5" id="KW-0472">Membrane</keyword>
<keyword evidence="2 5" id="KW-0812">Transmembrane</keyword>
<dbReference type="InterPro" id="IPR037185">
    <property type="entry name" value="EmrE-like"/>
</dbReference>
<comment type="caution">
    <text evidence="7">The sequence shown here is derived from an EMBL/GenBank/DDBJ whole genome shotgun (WGS) entry which is preliminary data.</text>
</comment>
<proteinExistence type="predicted"/>
<name>A0A2R7Y213_9ARCH</name>
<gene>
    <name evidence="7" type="ORF">B9J98_05785</name>
</gene>
<evidence type="ECO:0000313" key="7">
    <source>
        <dbReference type="EMBL" id="PUA31581.1"/>
    </source>
</evidence>
<feature type="domain" description="EamA" evidence="6">
    <location>
        <begin position="2"/>
        <end position="138"/>
    </location>
</feature>
<feature type="transmembrane region" description="Helical" evidence="5">
    <location>
        <begin position="180"/>
        <end position="198"/>
    </location>
</feature>
<protein>
    <recommendedName>
        <fullName evidence="6">EamA domain-containing protein</fullName>
    </recommendedName>
</protein>
<dbReference type="Gene3D" id="1.10.3730.20">
    <property type="match status" value="1"/>
</dbReference>
<evidence type="ECO:0000256" key="3">
    <source>
        <dbReference type="ARBA" id="ARBA00022989"/>
    </source>
</evidence>
<dbReference type="Pfam" id="PF00892">
    <property type="entry name" value="EamA"/>
    <property type="match status" value="2"/>
</dbReference>
<evidence type="ECO:0000256" key="4">
    <source>
        <dbReference type="ARBA" id="ARBA00023136"/>
    </source>
</evidence>
<feature type="transmembrane region" description="Helical" evidence="5">
    <location>
        <begin position="35"/>
        <end position="53"/>
    </location>
</feature>
<feature type="transmembrane region" description="Helical" evidence="5">
    <location>
        <begin position="65"/>
        <end position="86"/>
    </location>
</feature>
<evidence type="ECO:0000313" key="8">
    <source>
        <dbReference type="Proteomes" id="UP000244066"/>
    </source>
</evidence>
<accession>A0A2R7Y213</accession>
<comment type="subcellular location">
    <subcellularLocation>
        <location evidence="1">Membrane</location>
        <topology evidence="1">Multi-pass membrane protein</topology>
    </subcellularLocation>
</comment>
<feature type="transmembrane region" description="Helical" evidence="5">
    <location>
        <begin position="218"/>
        <end position="239"/>
    </location>
</feature>